<evidence type="ECO:0000259" key="3">
    <source>
        <dbReference type="PROSITE" id="PS51186"/>
    </source>
</evidence>
<keyword evidence="2" id="KW-0012">Acyltransferase</keyword>
<dbReference type="RefSeq" id="WP_204776681.1">
    <property type="nucleotide sequence ID" value="NZ_JACJJQ010000026.1"/>
</dbReference>
<evidence type="ECO:0000313" key="5">
    <source>
        <dbReference type="Proteomes" id="UP000776629"/>
    </source>
</evidence>
<evidence type="ECO:0000313" key="4">
    <source>
        <dbReference type="EMBL" id="MBM6754366.1"/>
    </source>
</evidence>
<accession>A0ABS2EPV4</accession>
<dbReference type="PROSITE" id="PS51186">
    <property type="entry name" value="GNAT"/>
    <property type="match status" value="1"/>
</dbReference>
<dbReference type="Proteomes" id="UP000776629">
    <property type="component" value="Unassembled WGS sequence"/>
</dbReference>
<dbReference type="InterPro" id="IPR016181">
    <property type="entry name" value="Acyl_CoA_acyltransferase"/>
</dbReference>
<dbReference type="CDD" id="cd04301">
    <property type="entry name" value="NAT_SF"/>
    <property type="match status" value="1"/>
</dbReference>
<organism evidence="4 5">
    <name type="scientific">Limosilactobacillus alvi</name>
    <dbReference type="NCBI Taxonomy" id="990412"/>
    <lineage>
        <taxon>Bacteria</taxon>
        <taxon>Bacillati</taxon>
        <taxon>Bacillota</taxon>
        <taxon>Bacilli</taxon>
        <taxon>Lactobacillales</taxon>
        <taxon>Lactobacillaceae</taxon>
        <taxon>Limosilactobacillus</taxon>
    </lineage>
</organism>
<reference evidence="4 5" key="1">
    <citation type="journal article" date="2021" name="Sci. Rep.">
        <title>The distribution of antibiotic resistance genes in chicken gut microbiota commensals.</title>
        <authorList>
            <person name="Juricova H."/>
            <person name="Matiasovicova J."/>
            <person name="Kubasova T."/>
            <person name="Cejkova D."/>
            <person name="Rychlik I."/>
        </authorList>
    </citation>
    <scope>NUCLEOTIDE SEQUENCE [LARGE SCALE GENOMIC DNA]</scope>
    <source>
        <strain evidence="4 5">An810</strain>
    </source>
</reference>
<dbReference type="InterPro" id="IPR000182">
    <property type="entry name" value="GNAT_dom"/>
</dbReference>
<name>A0ABS2EPV4_9LACO</name>
<protein>
    <submittedName>
        <fullName evidence="4">GNAT family N-acetyltransferase</fullName>
    </submittedName>
</protein>
<dbReference type="SUPFAM" id="SSF55729">
    <property type="entry name" value="Acyl-CoA N-acyltransferases (Nat)"/>
    <property type="match status" value="1"/>
</dbReference>
<gene>
    <name evidence="4" type="ORF">H5993_06300</name>
</gene>
<dbReference type="EMBL" id="JACJJQ010000026">
    <property type="protein sequence ID" value="MBM6754366.1"/>
    <property type="molecule type" value="Genomic_DNA"/>
</dbReference>
<keyword evidence="5" id="KW-1185">Reference proteome</keyword>
<sequence length="189" mass="21886">MLVATKKSNQIQVLSTLKLKVRPVQPTEHDLTILQAIATESFIATFSPYNSLRSVVEYASNNYNRPKLQAEVSAPTSRTFFLESNGQPIGYLKLNWGPTQTENNFPKAMEIQRIYLLPQYWGQHLGNYLMEYALGYAKDHGFKQVWLGVWQKNQRAQSFYHRYGFKSVGTHRFLMGDHYQCDDLLSKEI</sequence>
<feature type="domain" description="N-acetyltransferase" evidence="3">
    <location>
        <begin position="19"/>
        <end position="189"/>
    </location>
</feature>
<comment type="caution">
    <text evidence="4">The sequence shown here is derived from an EMBL/GenBank/DDBJ whole genome shotgun (WGS) entry which is preliminary data.</text>
</comment>
<keyword evidence="1" id="KW-0808">Transferase</keyword>
<dbReference type="PANTHER" id="PTHR43877">
    <property type="entry name" value="AMINOALKYLPHOSPHONATE N-ACETYLTRANSFERASE-RELATED-RELATED"/>
    <property type="match status" value="1"/>
</dbReference>
<dbReference type="Pfam" id="PF00583">
    <property type="entry name" value="Acetyltransf_1"/>
    <property type="match status" value="1"/>
</dbReference>
<dbReference type="Gene3D" id="3.40.630.30">
    <property type="match status" value="1"/>
</dbReference>
<evidence type="ECO:0000256" key="2">
    <source>
        <dbReference type="ARBA" id="ARBA00023315"/>
    </source>
</evidence>
<dbReference type="InterPro" id="IPR050832">
    <property type="entry name" value="Bact_Acetyltransf"/>
</dbReference>
<proteinExistence type="predicted"/>
<evidence type="ECO:0000256" key="1">
    <source>
        <dbReference type="ARBA" id="ARBA00022679"/>
    </source>
</evidence>